<evidence type="ECO:0000256" key="1">
    <source>
        <dbReference type="SAM" id="MobiDB-lite"/>
    </source>
</evidence>
<accession>A0AA39QFC1</accession>
<sequence length="371" mass="42196">MPRRLVDRQGAVKDGREWTFRGCAEPLWLTCRSVFSPQLVTPMRVDASSSRRMHGTPDGSACAPAPVTHPANRGAPPPPTCTVLLSPWLQLDAHDAGVRHDTTVRIELKDSTRWVLGLAKSARRLKLVNTFAAAGLQQLWETVLHVSPPRRVHIAIHIRSGLRLVVMLREVGVEVEVESYCNLTEEEIQLYWNSDMPKSHFPAIICDEEIDRFTMPGTEISETLGAKAISAFDLWNSPHIVRREYETLHNEPYAWRELGRRLQFDKSSAQRKPRRVYENKYRGADDQTPFTSVEALPMVTLRITRVKETKTDPVRGKHRSGWVVFDMENGCSGEMVTEHWVLSMVQVVGVIFLVEIVEKPCFVVVNFHIFN</sequence>
<feature type="region of interest" description="Disordered" evidence="1">
    <location>
        <begin position="49"/>
        <end position="75"/>
    </location>
</feature>
<name>A0AA39QFC1_9AGAR</name>
<proteinExistence type="predicted"/>
<protein>
    <submittedName>
        <fullName evidence="2">Uncharacterized protein</fullName>
    </submittedName>
</protein>
<dbReference type="EMBL" id="JAUEPU010000008">
    <property type="protein sequence ID" value="KAK0500543.1"/>
    <property type="molecule type" value="Genomic_DNA"/>
</dbReference>
<comment type="caution">
    <text evidence="2">The sequence shown here is derived from an EMBL/GenBank/DDBJ whole genome shotgun (WGS) entry which is preliminary data.</text>
</comment>
<reference evidence="2" key="1">
    <citation type="submission" date="2023-06" db="EMBL/GenBank/DDBJ databases">
        <authorList>
            <consortium name="Lawrence Berkeley National Laboratory"/>
            <person name="Ahrendt S."/>
            <person name="Sahu N."/>
            <person name="Indic B."/>
            <person name="Wong-Bajracharya J."/>
            <person name="Merenyi Z."/>
            <person name="Ke H.-M."/>
            <person name="Monk M."/>
            <person name="Kocsube S."/>
            <person name="Drula E."/>
            <person name="Lipzen A."/>
            <person name="Balint B."/>
            <person name="Henrissat B."/>
            <person name="Andreopoulos B."/>
            <person name="Martin F.M."/>
            <person name="Harder C.B."/>
            <person name="Rigling D."/>
            <person name="Ford K.L."/>
            <person name="Foster G.D."/>
            <person name="Pangilinan J."/>
            <person name="Papanicolaou A."/>
            <person name="Barry K."/>
            <person name="LaButti K."/>
            <person name="Viragh M."/>
            <person name="Koriabine M."/>
            <person name="Yan M."/>
            <person name="Riley R."/>
            <person name="Champramary S."/>
            <person name="Plett K.L."/>
            <person name="Tsai I.J."/>
            <person name="Slot J."/>
            <person name="Sipos G."/>
            <person name="Plett J."/>
            <person name="Nagy L.G."/>
            <person name="Grigoriev I.V."/>
        </authorList>
    </citation>
    <scope>NUCLEOTIDE SEQUENCE</scope>
    <source>
        <strain evidence="2">HWK02</strain>
    </source>
</reference>
<dbReference type="Proteomes" id="UP001175228">
    <property type="component" value="Unassembled WGS sequence"/>
</dbReference>
<dbReference type="AlphaFoldDB" id="A0AA39QFC1"/>
<evidence type="ECO:0000313" key="3">
    <source>
        <dbReference type="Proteomes" id="UP001175228"/>
    </source>
</evidence>
<organism evidence="2 3">
    <name type="scientific">Armillaria luteobubalina</name>
    <dbReference type="NCBI Taxonomy" id="153913"/>
    <lineage>
        <taxon>Eukaryota</taxon>
        <taxon>Fungi</taxon>
        <taxon>Dikarya</taxon>
        <taxon>Basidiomycota</taxon>
        <taxon>Agaricomycotina</taxon>
        <taxon>Agaricomycetes</taxon>
        <taxon>Agaricomycetidae</taxon>
        <taxon>Agaricales</taxon>
        <taxon>Marasmiineae</taxon>
        <taxon>Physalacriaceae</taxon>
        <taxon>Armillaria</taxon>
    </lineage>
</organism>
<evidence type="ECO:0000313" key="2">
    <source>
        <dbReference type="EMBL" id="KAK0500543.1"/>
    </source>
</evidence>
<keyword evidence="3" id="KW-1185">Reference proteome</keyword>
<gene>
    <name evidence="2" type="ORF">EDD18DRAFT_1329558</name>
</gene>